<feature type="region of interest" description="Disordered" evidence="1">
    <location>
        <begin position="602"/>
        <end position="621"/>
    </location>
</feature>
<evidence type="ECO:0000256" key="1">
    <source>
        <dbReference type="SAM" id="MobiDB-lite"/>
    </source>
</evidence>
<gene>
    <name evidence="2" type="ORF">MA16_Dca020843</name>
</gene>
<evidence type="ECO:0000313" key="3">
    <source>
        <dbReference type="Proteomes" id="UP000233837"/>
    </source>
</evidence>
<dbReference type="PANTHER" id="PTHR31286">
    <property type="entry name" value="GLYCINE-RICH CELL WALL STRUCTURAL PROTEIN 1.8-LIKE"/>
    <property type="match status" value="1"/>
</dbReference>
<organism evidence="2 3">
    <name type="scientific">Dendrobium catenatum</name>
    <dbReference type="NCBI Taxonomy" id="906689"/>
    <lineage>
        <taxon>Eukaryota</taxon>
        <taxon>Viridiplantae</taxon>
        <taxon>Streptophyta</taxon>
        <taxon>Embryophyta</taxon>
        <taxon>Tracheophyta</taxon>
        <taxon>Spermatophyta</taxon>
        <taxon>Magnoliopsida</taxon>
        <taxon>Liliopsida</taxon>
        <taxon>Asparagales</taxon>
        <taxon>Orchidaceae</taxon>
        <taxon>Epidendroideae</taxon>
        <taxon>Malaxideae</taxon>
        <taxon>Dendrobiinae</taxon>
        <taxon>Dendrobium</taxon>
    </lineage>
</organism>
<protein>
    <submittedName>
        <fullName evidence="2">Uncharacterized protein</fullName>
    </submittedName>
</protein>
<feature type="compositionally biased region" description="Acidic residues" evidence="1">
    <location>
        <begin position="91"/>
        <end position="102"/>
    </location>
</feature>
<dbReference type="Proteomes" id="UP000233837">
    <property type="component" value="Unassembled WGS sequence"/>
</dbReference>
<dbReference type="InterPro" id="IPR040256">
    <property type="entry name" value="At4g02000-like"/>
</dbReference>
<evidence type="ECO:0000313" key="2">
    <source>
        <dbReference type="EMBL" id="PKU59645.1"/>
    </source>
</evidence>
<sequence>MVRHRGGGSGSYSLFTASASTPRPCSWFGVGNGVFWIKGHKRKPNLALGHLISYVIETKYQLQYPAPLNLPTLFYSNSSFNTLHSTHLHPEDEEPRGAEEEEAHAPAPVPDPTPLCQHSQLDQLVGRFDRWETRFNAYVAAQEQQHSKDMARYEQHRTEDLARFDSYITHQQQQHDQDITWFNAQFTTLASYFQQPPPPPPYDDQDPLNQRSDEQTKPVQDSVGEEKEVGVEKAERGGKSEVAMGDQPPAGKTPGTKQRQREKHCRAAYVAAEKQVLLPEKAFSMGETLKTTCSIFGKTLKIDNATSSGSRPSVARILVELDVTKKYLDKIWIGPDTIEYVQSVSLEDFSMYYTHYYSLGYLKAECRSLHSNFDSPIVPPLTIKVNNMLGVGGEVVRVLPGPAEVPYDLMVVAPVGIVCDDSRVHDLVVELDIVVSIEANELELKVDSNIALVLISPLMDNEIGTSDPKVGEAIEPHNCLTNRVGCSSDSPAPLGDINEGVIPLSYSGDDSFAINGSRGDCFLEGLISSNAVCIGKESDGVRGHLVGVPLIVISSTSLLAHLAGGSNLDQCDWLDLKEVGFLLKPPRTSHIRVIKGRDDEDFGSVSHGAPDFPSPSRPLARSSTAPDYFLLPYPTIAPTGSVQPQQPYSTSKPHPTCIEPAEIHSLSNPYGRKAPKTPIASSNL</sequence>
<reference evidence="2 3" key="2">
    <citation type="journal article" date="2017" name="Nature">
        <title>The Apostasia genome and the evolution of orchids.</title>
        <authorList>
            <person name="Zhang G.Q."/>
            <person name="Liu K.W."/>
            <person name="Li Z."/>
            <person name="Lohaus R."/>
            <person name="Hsiao Y.Y."/>
            <person name="Niu S.C."/>
            <person name="Wang J.Y."/>
            <person name="Lin Y.C."/>
            <person name="Xu Q."/>
            <person name="Chen L.J."/>
            <person name="Yoshida K."/>
            <person name="Fujiwara S."/>
            <person name="Wang Z.W."/>
            <person name="Zhang Y.Q."/>
            <person name="Mitsuda N."/>
            <person name="Wang M."/>
            <person name="Liu G.H."/>
            <person name="Pecoraro L."/>
            <person name="Huang H.X."/>
            <person name="Xiao X.J."/>
            <person name="Lin M."/>
            <person name="Wu X.Y."/>
            <person name="Wu W.L."/>
            <person name="Chen Y.Y."/>
            <person name="Chang S.B."/>
            <person name="Sakamoto S."/>
            <person name="Ohme-Takagi M."/>
            <person name="Yagi M."/>
            <person name="Zeng S.J."/>
            <person name="Shen C.Y."/>
            <person name="Yeh C.M."/>
            <person name="Luo Y.B."/>
            <person name="Tsai W.C."/>
            <person name="Van de Peer Y."/>
            <person name="Liu Z.J."/>
        </authorList>
    </citation>
    <scope>NUCLEOTIDE SEQUENCE [LARGE SCALE GENOMIC DNA]</scope>
    <source>
        <tissue evidence="2">The whole plant</tissue>
    </source>
</reference>
<accession>A0A2I0V8A5</accession>
<keyword evidence="3" id="KW-1185">Reference proteome</keyword>
<name>A0A2I0V8A5_9ASPA</name>
<dbReference type="PANTHER" id="PTHR31286:SF180">
    <property type="entry name" value="OS10G0362600 PROTEIN"/>
    <property type="match status" value="1"/>
</dbReference>
<reference evidence="2 3" key="1">
    <citation type="journal article" date="2016" name="Sci. Rep.">
        <title>The Dendrobium catenatum Lindl. genome sequence provides insights into polysaccharide synthase, floral development and adaptive evolution.</title>
        <authorList>
            <person name="Zhang G.Q."/>
            <person name="Xu Q."/>
            <person name="Bian C."/>
            <person name="Tsai W.C."/>
            <person name="Yeh C.M."/>
            <person name="Liu K.W."/>
            <person name="Yoshida K."/>
            <person name="Zhang L.S."/>
            <person name="Chang S.B."/>
            <person name="Chen F."/>
            <person name="Shi Y."/>
            <person name="Su Y.Y."/>
            <person name="Zhang Y.Q."/>
            <person name="Chen L.J."/>
            <person name="Yin Y."/>
            <person name="Lin M."/>
            <person name="Huang H."/>
            <person name="Deng H."/>
            <person name="Wang Z.W."/>
            <person name="Zhu S.L."/>
            <person name="Zhao X."/>
            <person name="Deng C."/>
            <person name="Niu S.C."/>
            <person name="Huang J."/>
            <person name="Wang M."/>
            <person name="Liu G.H."/>
            <person name="Yang H.J."/>
            <person name="Xiao X.J."/>
            <person name="Hsiao Y.Y."/>
            <person name="Wu W.L."/>
            <person name="Chen Y.Y."/>
            <person name="Mitsuda N."/>
            <person name="Ohme-Takagi M."/>
            <person name="Luo Y.B."/>
            <person name="Van de Peer Y."/>
            <person name="Liu Z.J."/>
        </authorList>
    </citation>
    <scope>NUCLEOTIDE SEQUENCE [LARGE SCALE GENOMIC DNA]</scope>
    <source>
        <tissue evidence="2">The whole plant</tissue>
    </source>
</reference>
<dbReference type="EMBL" id="KZ504079">
    <property type="protein sequence ID" value="PKU59645.1"/>
    <property type="molecule type" value="Genomic_DNA"/>
</dbReference>
<proteinExistence type="predicted"/>
<feature type="compositionally biased region" description="Basic and acidic residues" evidence="1">
    <location>
        <begin position="224"/>
        <end position="239"/>
    </location>
</feature>
<dbReference type="AlphaFoldDB" id="A0A2I0V8A5"/>
<feature type="region of interest" description="Disordered" evidence="1">
    <location>
        <begin position="191"/>
        <end position="261"/>
    </location>
</feature>
<feature type="region of interest" description="Disordered" evidence="1">
    <location>
        <begin position="640"/>
        <end position="684"/>
    </location>
</feature>
<feature type="compositionally biased region" description="Polar residues" evidence="1">
    <location>
        <begin position="640"/>
        <end position="653"/>
    </location>
</feature>
<feature type="region of interest" description="Disordered" evidence="1">
    <location>
        <begin position="84"/>
        <end position="117"/>
    </location>
</feature>